<dbReference type="GO" id="GO:0035539">
    <property type="term" value="F:8-oxo-7,8-dihydrodeoxyguanosine triphosphate pyrophosphatase activity"/>
    <property type="evidence" value="ECO:0007669"/>
    <property type="project" value="UniProtKB-EC"/>
</dbReference>
<comment type="similarity">
    <text evidence="2 12">Belongs to the Nudix hydrolase family.</text>
</comment>
<comment type="caution">
    <text evidence="14">The sequence shown here is derived from an EMBL/GenBank/DDBJ whole genome shotgun (WGS) entry which is preliminary data.</text>
</comment>
<evidence type="ECO:0000256" key="11">
    <source>
        <dbReference type="ARBA" id="ARBA00038905"/>
    </source>
</evidence>
<organism evidence="14 15">
    <name type="scientific">Eiseniibacteriota bacterium</name>
    <dbReference type="NCBI Taxonomy" id="2212470"/>
    <lineage>
        <taxon>Bacteria</taxon>
        <taxon>Candidatus Eiseniibacteriota</taxon>
    </lineage>
</organism>
<name>A0A849SLG9_UNCEI</name>
<keyword evidence="4" id="KW-0235">DNA replication</keyword>
<dbReference type="PROSITE" id="PS00893">
    <property type="entry name" value="NUDIX_BOX"/>
    <property type="match status" value="1"/>
</dbReference>
<evidence type="ECO:0000313" key="14">
    <source>
        <dbReference type="EMBL" id="NOT35446.1"/>
    </source>
</evidence>
<protein>
    <recommendedName>
        <fullName evidence="11">8-oxo-dGTP diphosphatase</fullName>
        <ecNumber evidence="11">3.6.1.55</ecNumber>
    </recommendedName>
</protein>
<evidence type="ECO:0000256" key="12">
    <source>
        <dbReference type="RuleBase" id="RU003476"/>
    </source>
</evidence>
<dbReference type="EMBL" id="JABFRW010000196">
    <property type="protein sequence ID" value="NOT35446.1"/>
    <property type="molecule type" value="Genomic_DNA"/>
</dbReference>
<evidence type="ECO:0000256" key="1">
    <source>
        <dbReference type="ARBA" id="ARBA00001946"/>
    </source>
</evidence>
<dbReference type="PRINTS" id="PR00502">
    <property type="entry name" value="NUDIXFAMILY"/>
</dbReference>
<dbReference type="CDD" id="cd03425">
    <property type="entry name" value="NUDIX_MutT_NudA_like"/>
    <property type="match status" value="1"/>
</dbReference>
<dbReference type="PANTHER" id="PTHR47707:SF1">
    <property type="entry name" value="NUDIX HYDROLASE FAMILY PROTEIN"/>
    <property type="match status" value="1"/>
</dbReference>
<dbReference type="GO" id="GO:0006260">
    <property type="term" value="P:DNA replication"/>
    <property type="evidence" value="ECO:0007669"/>
    <property type="project" value="UniProtKB-KW"/>
</dbReference>
<keyword evidence="3" id="KW-0515">Mutator protein</keyword>
<dbReference type="SUPFAM" id="SSF55811">
    <property type="entry name" value="Nudix"/>
    <property type="match status" value="1"/>
</dbReference>
<keyword evidence="5" id="KW-0479">Metal-binding</keyword>
<sequence>MTPTAPRAAIEVVAAVVRRADRVLFTRRPPGGPLGGLWEFPGGKLEVGESASEALTRELREELGVEARALRLLSRDRHTYAHGVSVELHFLEAEIVAGELSPSAAVAEIAWWRPDQVDLSLVLEGDHRFVRQLAEELR</sequence>
<feature type="domain" description="Nudix hydrolase" evidence="13">
    <location>
        <begin position="8"/>
        <end position="135"/>
    </location>
</feature>
<dbReference type="PROSITE" id="PS51462">
    <property type="entry name" value="NUDIX"/>
    <property type="match status" value="1"/>
</dbReference>
<keyword evidence="7 12" id="KW-0378">Hydrolase</keyword>
<evidence type="ECO:0000256" key="2">
    <source>
        <dbReference type="ARBA" id="ARBA00005582"/>
    </source>
</evidence>
<keyword evidence="8" id="KW-0460">Magnesium</keyword>
<dbReference type="Proteomes" id="UP000580839">
    <property type="component" value="Unassembled WGS sequence"/>
</dbReference>
<comment type="catalytic activity">
    <reaction evidence="10">
        <text>8-oxo-dGTP + H2O = 8-oxo-dGMP + diphosphate + H(+)</text>
        <dbReference type="Rhea" id="RHEA:31575"/>
        <dbReference type="ChEBI" id="CHEBI:15377"/>
        <dbReference type="ChEBI" id="CHEBI:15378"/>
        <dbReference type="ChEBI" id="CHEBI:33019"/>
        <dbReference type="ChEBI" id="CHEBI:63224"/>
        <dbReference type="ChEBI" id="CHEBI:77896"/>
        <dbReference type="EC" id="3.6.1.55"/>
    </reaction>
</comment>
<dbReference type="GO" id="GO:0008413">
    <property type="term" value="F:8-oxo-7,8-dihydroguanosine triphosphate pyrophosphatase activity"/>
    <property type="evidence" value="ECO:0007669"/>
    <property type="project" value="TreeGrafter"/>
</dbReference>
<evidence type="ECO:0000256" key="7">
    <source>
        <dbReference type="ARBA" id="ARBA00022801"/>
    </source>
</evidence>
<dbReference type="Pfam" id="PF00293">
    <property type="entry name" value="NUDIX"/>
    <property type="match status" value="1"/>
</dbReference>
<dbReference type="GO" id="GO:0006281">
    <property type="term" value="P:DNA repair"/>
    <property type="evidence" value="ECO:0007669"/>
    <property type="project" value="UniProtKB-KW"/>
</dbReference>
<dbReference type="InterPro" id="IPR000086">
    <property type="entry name" value="NUDIX_hydrolase_dom"/>
</dbReference>
<evidence type="ECO:0000256" key="4">
    <source>
        <dbReference type="ARBA" id="ARBA00022705"/>
    </source>
</evidence>
<dbReference type="InterPro" id="IPR047127">
    <property type="entry name" value="MutT-like"/>
</dbReference>
<accession>A0A849SLG9</accession>
<reference evidence="14 15" key="1">
    <citation type="submission" date="2020-04" db="EMBL/GenBank/DDBJ databases">
        <title>Metagenomic profiling of ammonia- and methane-oxidizing microorganisms in a Dutch drinking water treatment plant.</title>
        <authorList>
            <person name="Poghosyan L."/>
            <person name="Leucker S."/>
        </authorList>
    </citation>
    <scope>NUCLEOTIDE SEQUENCE [LARGE SCALE GENOMIC DNA]</scope>
    <source>
        <strain evidence="14">S-RSF-IL-03</strain>
    </source>
</reference>
<dbReference type="EC" id="3.6.1.55" evidence="11"/>
<dbReference type="Gene3D" id="3.90.79.10">
    <property type="entry name" value="Nucleoside Triphosphate Pyrophosphohydrolase"/>
    <property type="match status" value="1"/>
</dbReference>
<evidence type="ECO:0000256" key="8">
    <source>
        <dbReference type="ARBA" id="ARBA00022842"/>
    </source>
</evidence>
<dbReference type="InterPro" id="IPR015797">
    <property type="entry name" value="NUDIX_hydrolase-like_dom_sf"/>
</dbReference>
<dbReference type="PANTHER" id="PTHR47707">
    <property type="entry name" value="8-OXO-DGTP DIPHOSPHATASE"/>
    <property type="match status" value="1"/>
</dbReference>
<evidence type="ECO:0000256" key="3">
    <source>
        <dbReference type="ARBA" id="ARBA00022457"/>
    </source>
</evidence>
<proteinExistence type="inferred from homology"/>
<dbReference type="GO" id="GO:0046872">
    <property type="term" value="F:metal ion binding"/>
    <property type="evidence" value="ECO:0007669"/>
    <property type="project" value="UniProtKB-KW"/>
</dbReference>
<dbReference type="InterPro" id="IPR020084">
    <property type="entry name" value="NUDIX_hydrolase_CS"/>
</dbReference>
<evidence type="ECO:0000256" key="6">
    <source>
        <dbReference type="ARBA" id="ARBA00022763"/>
    </source>
</evidence>
<evidence type="ECO:0000313" key="15">
    <source>
        <dbReference type="Proteomes" id="UP000580839"/>
    </source>
</evidence>
<dbReference type="AlphaFoldDB" id="A0A849SLG9"/>
<evidence type="ECO:0000256" key="10">
    <source>
        <dbReference type="ARBA" id="ARBA00035861"/>
    </source>
</evidence>
<evidence type="ECO:0000259" key="13">
    <source>
        <dbReference type="PROSITE" id="PS51462"/>
    </source>
</evidence>
<gene>
    <name evidence="14" type="ORF">HOP12_14975</name>
</gene>
<dbReference type="GO" id="GO:0044716">
    <property type="term" value="F:8-oxo-GDP phosphatase activity"/>
    <property type="evidence" value="ECO:0007669"/>
    <property type="project" value="TreeGrafter"/>
</dbReference>
<evidence type="ECO:0000256" key="9">
    <source>
        <dbReference type="ARBA" id="ARBA00023204"/>
    </source>
</evidence>
<keyword evidence="9" id="KW-0234">DNA repair</keyword>
<keyword evidence="6" id="KW-0227">DNA damage</keyword>
<dbReference type="InterPro" id="IPR020476">
    <property type="entry name" value="Nudix_hydrolase"/>
</dbReference>
<evidence type="ECO:0000256" key="5">
    <source>
        <dbReference type="ARBA" id="ARBA00022723"/>
    </source>
</evidence>
<dbReference type="GO" id="GO:0044715">
    <property type="term" value="F:8-oxo-dGDP phosphatase activity"/>
    <property type="evidence" value="ECO:0007669"/>
    <property type="project" value="TreeGrafter"/>
</dbReference>
<comment type="cofactor">
    <cofactor evidence="1">
        <name>Mg(2+)</name>
        <dbReference type="ChEBI" id="CHEBI:18420"/>
    </cofactor>
</comment>